<dbReference type="Proteomes" id="UP000886889">
    <property type="component" value="Unassembled WGS sequence"/>
</dbReference>
<feature type="transmembrane region" description="Helical" evidence="11">
    <location>
        <begin position="317"/>
        <end position="337"/>
    </location>
</feature>
<accession>A0A9D1T8S2</accession>
<dbReference type="PANTHER" id="PTHR34220">
    <property type="entry name" value="SENSOR HISTIDINE KINASE YPDA"/>
    <property type="match status" value="1"/>
</dbReference>
<dbReference type="InterPro" id="IPR004358">
    <property type="entry name" value="Sig_transdc_His_kin-like_C"/>
</dbReference>
<dbReference type="InterPro" id="IPR050640">
    <property type="entry name" value="Bact_2-comp_sensor_kinase"/>
</dbReference>
<dbReference type="Pfam" id="PF02518">
    <property type="entry name" value="HATPase_c"/>
    <property type="match status" value="1"/>
</dbReference>
<dbReference type="SMART" id="SM00387">
    <property type="entry name" value="HATPase_c"/>
    <property type="match status" value="1"/>
</dbReference>
<evidence type="ECO:0000256" key="7">
    <source>
        <dbReference type="ARBA" id="ARBA00022989"/>
    </source>
</evidence>
<dbReference type="Pfam" id="PF02743">
    <property type="entry name" value="dCache_1"/>
    <property type="match status" value="1"/>
</dbReference>
<evidence type="ECO:0000256" key="8">
    <source>
        <dbReference type="ARBA" id="ARBA00023012"/>
    </source>
</evidence>
<feature type="transmembrane region" description="Helical" evidence="11">
    <location>
        <begin position="41"/>
        <end position="62"/>
    </location>
</feature>
<dbReference type="PRINTS" id="PR00344">
    <property type="entry name" value="BCTRLSENSOR"/>
</dbReference>
<dbReference type="Gene3D" id="3.30.565.10">
    <property type="entry name" value="Histidine kinase-like ATPase, C-terminal domain"/>
    <property type="match status" value="1"/>
</dbReference>
<evidence type="ECO:0000256" key="6">
    <source>
        <dbReference type="ARBA" id="ARBA00022777"/>
    </source>
</evidence>
<evidence type="ECO:0000256" key="1">
    <source>
        <dbReference type="ARBA" id="ARBA00000085"/>
    </source>
</evidence>
<keyword evidence="8" id="KW-0902">Two-component regulatory system</keyword>
<reference evidence="13" key="2">
    <citation type="journal article" date="2021" name="PeerJ">
        <title>Extensive microbial diversity within the chicken gut microbiome revealed by metagenomics and culture.</title>
        <authorList>
            <person name="Gilroy R."/>
            <person name="Ravi A."/>
            <person name="Getino M."/>
            <person name="Pursley I."/>
            <person name="Horton D.L."/>
            <person name="Alikhan N.F."/>
            <person name="Baker D."/>
            <person name="Gharbi K."/>
            <person name="Hall N."/>
            <person name="Watson M."/>
            <person name="Adriaenssens E.M."/>
            <person name="Foster-Nyarko E."/>
            <person name="Jarju S."/>
            <person name="Secka A."/>
            <person name="Antonio M."/>
            <person name="Oren A."/>
            <person name="Chaudhuri R.R."/>
            <person name="La Ragione R."/>
            <person name="Hildebrand F."/>
            <person name="Pallen M.J."/>
        </authorList>
    </citation>
    <scope>NUCLEOTIDE SEQUENCE</scope>
    <source>
        <strain evidence="13">ChiBcec6-7307</strain>
    </source>
</reference>
<gene>
    <name evidence="13" type="ORF">IAC80_04760</name>
</gene>
<feature type="region of interest" description="Disordered" evidence="10">
    <location>
        <begin position="616"/>
        <end position="636"/>
    </location>
</feature>
<dbReference type="PROSITE" id="PS50109">
    <property type="entry name" value="HIS_KIN"/>
    <property type="match status" value="1"/>
</dbReference>
<keyword evidence="6 13" id="KW-0808">Transferase</keyword>
<organism evidence="13 14">
    <name type="scientific">Candidatus Merdiplasma excrementigallinarum</name>
    <dbReference type="NCBI Taxonomy" id="2840864"/>
    <lineage>
        <taxon>Bacteria</taxon>
        <taxon>Bacillati</taxon>
        <taxon>Bacillota</taxon>
        <taxon>Clostridia</taxon>
        <taxon>Lachnospirales</taxon>
        <taxon>Lachnospiraceae</taxon>
        <taxon>Lachnospiraceae incertae sedis</taxon>
        <taxon>Candidatus Merdiplasma</taxon>
    </lineage>
</organism>
<dbReference type="InterPro" id="IPR005467">
    <property type="entry name" value="His_kinase_dom"/>
</dbReference>
<keyword evidence="7 11" id="KW-1133">Transmembrane helix</keyword>
<keyword evidence="4" id="KW-1003">Cell membrane</keyword>
<sequence length="636" mass="72454">MYSSGNTACLRPNTERSIQNVIGKYFTHLRERKARGIQTTLVTAFSVISISIMLILGVVLYVRFSALSREEIIQSTQKMMEQTGESLEDYLISMRQISDAAYYNVIKENDLSAQSQEIQEGLNLLYEANRDSLRSIAVYNDSGSLMLAEPVAAQKEDPDVTRQDWFLQAMEEMENMHFSTPHIQNLFDDNTYRYYWVISLSRVVELTSGGNSRLGVLLVDMDYSSISRMLNQINTMNNGQYYYLCDSEGEIIYHRQQIQISDGIRSESSKTAAACKDGVYDEVFEGQRRKVLVNTISYTGWKLVGVIPYTAFTHGMINIRFFIILLMLLMGMMLVFINRVVSVRISRPILKLNHSVMEYEAGKKPEIYIGGSREIRYLGYSIRSSYEQIQELMRRILWEQNERRKSELDALQSQINPHFLYNTLDSITWMIEGGRNDEASYMITQLARFFRISLSGGRTIISVRDEVQHARSYMNIQKIRYKDTFSVAFDVAPEAESCCVVKLILQPLLENAINYGVSAMDDCGEIRVTGRLEEGNVILTVEDNGIGIPPEEAELLLTDDRRVHKKGSGVGLVNVNNRIQVLFGKAYGLSIESEPDEGTKIVIRIPAVPFTEENRERLEKGGFSGAVQTEKQEIQP</sequence>
<dbReference type="EMBL" id="DVOS01000042">
    <property type="protein sequence ID" value="HIV23233.1"/>
    <property type="molecule type" value="Genomic_DNA"/>
</dbReference>
<dbReference type="SUPFAM" id="SSF55874">
    <property type="entry name" value="ATPase domain of HSP90 chaperone/DNA topoisomerase II/histidine kinase"/>
    <property type="match status" value="1"/>
</dbReference>
<dbReference type="Pfam" id="PF06580">
    <property type="entry name" value="His_kinase"/>
    <property type="match status" value="1"/>
</dbReference>
<evidence type="ECO:0000256" key="2">
    <source>
        <dbReference type="ARBA" id="ARBA00004651"/>
    </source>
</evidence>
<comment type="caution">
    <text evidence="13">The sequence shown here is derived from an EMBL/GenBank/DDBJ whole genome shotgun (WGS) entry which is preliminary data.</text>
</comment>
<dbReference type="InterPro" id="IPR010559">
    <property type="entry name" value="Sig_transdc_His_kin_internal"/>
</dbReference>
<evidence type="ECO:0000313" key="13">
    <source>
        <dbReference type="EMBL" id="HIV23233.1"/>
    </source>
</evidence>
<dbReference type="InterPro" id="IPR003594">
    <property type="entry name" value="HATPase_dom"/>
</dbReference>
<dbReference type="GO" id="GO:0005886">
    <property type="term" value="C:plasma membrane"/>
    <property type="evidence" value="ECO:0007669"/>
    <property type="project" value="UniProtKB-SubCell"/>
</dbReference>
<dbReference type="InterPro" id="IPR033479">
    <property type="entry name" value="dCache_1"/>
</dbReference>
<comment type="catalytic activity">
    <reaction evidence="1">
        <text>ATP + protein L-histidine = ADP + protein N-phospho-L-histidine.</text>
        <dbReference type="EC" id="2.7.13.3"/>
    </reaction>
</comment>
<keyword evidence="6 13" id="KW-0418">Kinase</keyword>
<reference evidence="13" key="1">
    <citation type="submission" date="2020-10" db="EMBL/GenBank/DDBJ databases">
        <authorList>
            <person name="Gilroy R."/>
        </authorList>
    </citation>
    <scope>NUCLEOTIDE SEQUENCE</scope>
    <source>
        <strain evidence="13">ChiBcec6-7307</strain>
    </source>
</reference>
<evidence type="ECO:0000256" key="3">
    <source>
        <dbReference type="ARBA" id="ARBA00012438"/>
    </source>
</evidence>
<evidence type="ECO:0000256" key="9">
    <source>
        <dbReference type="ARBA" id="ARBA00023136"/>
    </source>
</evidence>
<dbReference type="AlphaFoldDB" id="A0A9D1T8S2"/>
<evidence type="ECO:0000313" key="14">
    <source>
        <dbReference type="Proteomes" id="UP000886889"/>
    </source>
</evidence>
<keyword evidence="9 11" id="KW-0472">Membrane</keyword>
<dbReference type="PANTHER" id="PTHR34220:SF7">
    <property type="entry name" value="SENSOR HISTIDINE KINASE YPDA"/>
    <property type="match status" value="1"/>
</dbReference>
<dbReference type="Gene3D" id="3.30.450.20">
    <property type="entry name" value="PAS domain"/>
    <property type="match status" value="1"/>
</dbReference>
<dbReference type="CDD" id="cd12912">
    <property type="entry name" value="PDC2_MCP_like"/>
    <property type="match status" value="1"/>
</dbReference>
<dbReference type="InterPro" id="IPR036890">
    <property type="entry name" value="HATPase_C_sf"/>
</dbReference>
<protein>
    <recommendedName>
        <fullName evidence="3">histidine kinase</fullName>
        <ecNumber evidence="3">2.7.13.3</ecNumber>
    </recommendedName>
</protein>
<name>A0A9D1T8S2_9FIRM</name>
<evidence type="ECO:0000256" key="5">
    <source>
        <dbReference type="ARBA" id="ARBA00022692"/>
    </source>
</evidence>
<evidence type="ECO:0000256" key="11">
    <source>
        <dbReference type="SAM" id="Phobius"/>
    </source>
</evidence>
<evidence type="ECO:0000256" key="4">
    <source>
        <dbReference type="ARBA" id="ARBA00022475"/>
    </source>
</evidence>
<comment type="subcellular location">
    <subcellularLocation>
        <location evidence="2">Cell membrane</location>
        <topology evidence="2">Multi-pass membrane protein</topology>
    </subcellularLocation>
</comment>
<keyword evidence="5 11" id="KW-0812">Transmembrane</keyword>
<evidence type="ECO:0000259" key="12">
    <source>
        <dbReference type="PROSITE" id="PS50109"/>
    </source>
</evidence>
<feature type="domain" description="Histidine kinase" evidence="12">
    <location>
        <begin position="504"/>
        <end position="609"/>
    </location>
</feature>
<dbReference type="EC" id="2.7.13.3" evidence="3"/>
<proteinExistence type="predicted"/>
<dbReference type="GO" id="GO:0000155">
    <property type="term" value="F:phosphorelay sensor kinase activity"/>
    <property type="evidence" value="ECO:0007669"/>
    <property type="project" value="InterPro"/>
</dbReference>
<evidence type="ECO:0000256" key="10">
    <source>
        <dbReference type="SAM" id="MobiDB-lite"/>
    </source>
</evidence>